<protein>
    <submittedName>
        <fullName evidence="1">Uncharacterized protein</fullName>
    </submittedName>
</protein>
<name>A0ABP1AQ28_9BRYO</name>
<accession>A0ABP1AQ28</accession>
<sequence length="78" mass="8681">MGGGVTANTSQDPPNALLRTRVTERADDRVEVAETTAAEASANARQKAAVSQRYDFQQLARWIEQTLRFTILLLMVFI</sequence>
<dbReference type="Proteomes" id="UP001497522">
    <property type="component" value="Chromosome 14"/>
</dbReference>
<organism evidence="1 2">
    <name type="scientific">Sphagnum jensenii</name>
    <dbReference type="NCBI Taxonomy" id="128206"/>
    <lineage>
        <taxon>Eukaryota</taxon>
        <taxon>Viridiplantae</taxon>
        <taxon>Streptophyta</taxon>
        <taxon>Embryophyta</taxon>
        <taxon>Bryophyta</taxon>
        <taxon>Sphagnophytina</taxon>
        <taxon>Sphagnopsida</taxon>
        <taxon>Sphagnales</taxon>
        <taxon>Sphagnaceae</taxon>
        <taxon>Sphagnum</taxon>
    </lineage>
</organism>
<keyword evidence="2" id="KW-1185">Reference proteome</keyword>
<reference evidence="1" key="1">
    <citation type="submission" date="2024-03" db="EMBL/GenBank/DDBJ databases">
        <authorList>
            <consortium name="ELIXIR-Norway"/>
            <consortium name="Elixir Norway"/>
        </authorList>
    </citation>
    <scope>NUCLEOTIDE SEQUENCE</scope>
</reference>
<dbReference type="EMBL" id="OZ023715">
    <property type="protein sequence ID" value="CAK9864435.1"/>
    <property type="molecule type" value="Genomic_DNA"/>
</dbReference>
<gene>
    <name evidence="1" type="ORF">CSSPJE1EN2_LOCUS7430</name>
</gene>
<evidence type="ECO:0000313" key="2">
    <source>
        <dbReference type="Proteomes" id="UP001497522"/>
    </source>
</evidence>
<proteinExistence type="predicted"/>
<evidence type="ECO:0000313" key="1">
    <source>
        <dbReference type="EMBL" id="CAK9864435.1"/>
    </source>
</evidence>